<feature type="signal peptide" evidence="1">
    <location>
        <begin position="1"/>
        <end position="27"/>
    </location>
</feature>
<evidence type="ECO:0000313" key="2">
    <source>
        <dbReference type="EMBL" id="AIF26719.1"/>
    </source>
</evidence>
<protein>
    <submittedName>
        <fullName evidence="2">Uncharacterized protein</fullName>
    </submittedName>
</protein>
<accession>A0A0H3U7Y6</accession>
<reference evidence="2" key="1">
    <citation type="submission" date="2013-08" db="EMBL/GenBank/DDBJ databases">
        <title>Comparison of modified E. coli strains.</title>
        <authorList>
            <person name="Juergensen J."/>
            <person name="Bonge A."/>
            <person name="Streit W.R."/>
        </authorList>
    </citation>
    <scope>NUCLEOTIDE SEQUENCE</scope>
</reference>
<dbReference type="PROSITE" id="PS51257">
    <property type="entry name" value="PROKAR_LIPOPROTEIN"/>
    <property type="match status" value="1"/>
</dbReference>
<sequence length="539" mass="60323">MKNFFKTLSKFALPALVALATSLVACSGSTEFENAGGTSDEAEGIIAISNKTIAGVSQKGPFVTGSKVTLYGMDKHLNQTDEEFSTTITNNSGKYVIEKVSLKTQYAQIKAEGHYINELKGDTSKQSISLNSLVDLDKHDQVNINVLTHLSFNRIINLVHQGKTITEARRQAEAEVLKAFGMSDEEDSFDQFDILSNNEGDAKLLAISLIMLLANQGEDIDYRLSAFALDFEDDGLLNSTSNRDLIEHVAYEAIFGEYNAVDANLKAMGAGELPEYQQYLNQFAASDSNWTLCSTLNEVQKRNTVNYEYVICRNGKWKCYYGPREVGESPVDTTGQYGTLIDERDGKIYKTLDITMKDGSVVSWMASVMNYEAPKSNYEQIEEDVYGEKTPEYLQQKYANARIYAPHQIVNLPATADKETLEKTFLAEGNIQGICPDGWHIPKKEEWEKLQEAIKGDKQTQRLLTVLGYRETEPQYSKTNNPNDILGYYVSLGGTNFSIEENDEGPLKTRSVVEENMEEVDNLELNNSTYRVTLRCAKN</sequence>
<organism evidence="2">
    <name type="scientific">uncultured bacterium fosmid pJB84D8</name>
    <dbReference type="NCBI Taxonomy" id="1478071"/>
    <lineage>
        <taxon>Bacteria</taxon>
        <taxon>environmental samples</taxon>
    </lineage>
</organism>
<keyword evidence="1" id="KW-0732">Signal</keyword>
<dbReference type="EMBL" id="KF540243">
    <property type="protein sequence ID" value="AIF26719.1"/>
    <property type="molecule type" value="Genomic_DNA"/>
</dbReference>
<proteinExistence type="predicted"/>
<name>A0A0H3U7Y6_9BACT</name>
<evidence type="ECO:0000256" key="1">
    <source>
        <dbReference type="SAM" id="SignalP"/>
    </source>
</evidence>
<dbReference type="AlphaFoldDB" id="A0A0H3U7Y6"/>
<dbReference type="InterPro" id="IPR011871">
    <property type="entry name" value="Fib_succ_major"/>
</dbReference>
<dbReference type="NCBIfam" id="TIGR02145">
    <property type="entry name" value="Fib_succ_major"/>
    <property type="match status" value="1"/>
</dbReference>
<feature type="chain" id="PRO_5005202736" evidence="1">
    <location>
        <begin position="28"/>
        <end position="539"/>
    </location>
</feature>